<dbReference type="Gene3D" id="3.40.50.80">
    <property type="entry name" value="Nucleotide-binding domain of ferredoxin-NADP reductase (FNR) module"/>
    <property type="match status" value="1"/>
</dbReference>
<evidence type="ECO:0000259" key="5">
    <source>
        <dbReference type="PROSITE" id="PS51384"/>
    </source>
</evidence>
<evidence type="ECO:0000313" key="6">
    <source>
        <dbReference type="EMBL" id="GAA5091041.1"/>
    </source>
</evidence>
<dbReference type="InterPro" id="IPR039261">
    <property type="entry name" value="FNR_nucleotide-bd"/>
</dbReference>
<keyword evidence="2" id="KW-0408">Iron</keyword>
<evidence type="ECO:0000259" key="4">
    <source>
        <dbReference type="PROSITE" id="PS51085"/>
    </source>
</evidence>
<reference evidence="7" key="1">
    <citation type="journal article" date="2019" name="Int. J. Syst. Evol. Microbiol.">
        <title>The Global Catalogue of Microorganisms (GCM) 10K type strain sequencing project: providing services to taxonomists for standard genome sequencing and annotation.</title>
        <authorList>
            <consortium name="The Broad Institute Genomics Platform"/>
            <consortium name="The Broad Institute Genome Sequencing Center for Infectious Disease"/>
            <person name="Wu L."/>
            <person name="Ma J."/>
        </authorList>
    </citation>
    <scope>NUCLEOTIDE SEQUENCE [LARGE SCALE GENOMIC DNA]</scope>
    <source>
        <strain evidence="7">JCM 18423</strain>
    </source>
</reference>
<evidence type="ECO:0000313" key="7">
    <source>
        <dbReference type="Proteomes" id="UP001500227"/>
    </source>
</evidence>
<feature type="domain" description="FAD-binding FR-type" evidence="5">
    <location>
        <begin position="100"/>
        <end position="199"/>
    </location>
</feature>
<keyword evidence="7" id="KW-1185">Reference proteome</keyword>
<dbReference type="InterPro" id="IPR017938">
    <property type="entry name" value="Riboflavin_synthase-like_b-brl"/>
</dbReference>
<evidence type="ECO:0000256" key="2">
    <source>
        <dbReference type="ARBA" id="ARBA00022714"/>
    </source>
</evidence>
<evidence type="ECO:0000256" key="1">
    <source>
        <dbReference type="ARBA" id="ARBA00001974"/>
    </source>
</evidence>
<comment type="cofactor">
    <cofactor evidence="3">
        <name>[2Fe-2S] cluster</name>
        <dbReference type="ChEBI" id="CHEBI:190135"/>
    </cofactor>
</comment>
<dbReference type="InterPro" id="IPR006058">
    <property type="entry name" value="2Fe2S_fd_BS"/>
</dbReference>
<feature type="domain" description="2Fe-2S ferredoxin-type" evidence="4">
    <location>
        <begin position="3"/>
        <end position="93"/>
    </location>
</feature>
<dbReference type="CDD" id="cd00207">
    <property type="entry name" value="fer2"/>
    <property type="match status" value="1"/>
</dbReference>
<organism evidence="6 7">
    <name type="scientific">Paenalcaligenes hermetiae</name>
    <dbReference type="NCBI Taxonomy" id="1157987"/>
    <lineage>
        <taxon>Bacteria</taxon>
        <taxon>Pseudomonadati</taxon>
        <taxon>Pseudomonadota</taxon>
        <taxon>Betaproteobacteria</taxon>
        <taxon>Burkholderiales</taxon>
        <taxon>Alcaligenaceae</taxon>
        <taxon>Paenalcaligenes</taxon>
    </lineage>
</organism>
<dbReference type="PROSITE" id="PS00197">
    <property type="entry name" value="2FE2S_FER_1"/>
    <property type="match status" value="1"/>
</dbReference>
<dbReference type="InterPro" id="IPR008333">
    <property type="entry name" value="Cbr1-like_FAD-bd_dom"/>
</dbReference>
<dbReference type="InterPro" id="IPR036010">
    <property type="entry name" value="2Fe-2S_ferredoxin-like_sf"/>
</dbReference>
<comment type="caution">
    <text evidence="6">The sequence shown here is derived from an EMBL/GenBank/DDBJ whole genome shotgun (WGS) entry which is preliminary data.</text>
</comment>
<evidence type="ECO:0000256" key="3">
    <source>
        <dbReference type="ARBA" id="ARBA00034078"/>
    </source>
</evidence>
<dbReference type="InterPro" id="IPR001041">
    <property type="entry name" value="2Fe-2S_ferredoxin-type"/>
</dbReference>
<dbReference type="Pfam" id="PF00970">
    <property type="entry name" value="FAD_binding_6"/>
    <property type="match status" value="1"/>
</dbReference>
<gene>
    <name evidence="6" type="ORF">GCM10023337_16330</name>
</gene>
<dbReference type="PROSITE" id="PS51384">
    <property type="entry name" value="FAD_FR"/>
    <property type="match status" value="1"/>
</dbReference>
<dbReference type="InterPro" id="IPR001433">
    <property type="entry name" value="OxRdtase_FAD/NAD-bd"/>
</dbReference>
<name>A0ABP9M7K5_9BURK</name>
<dbReference type="PANTHER" id="PTHR47354">
    <property type="entry name" value="NADH OXIDOREDUCTASE HCR"/>
    <property type="match status" value="1"/>
</dbReference>
<dbReference type="Gene3D" id="3.10.20.30">
    <property type="match status" value="1"/>
</dbReference>
<keyword evidence="2" id="KW-0411">Iron-sulfur</keyword>
<dbReference type="CDD" id="cd06189">
    <property type="entry name" value="flavin_oxioreductase"/>
    <property type="match status" value="1"/>
</dbReference>
<dbReference type="InterPro" id="IPR050415">
    <property type="entry name" value="MRET"/>
</dbReference>
<dbReference type="EMBL" id="BAABKD010000009">
    <property type="protein sequence ID" value="GAA5091041.1"/>
    <property type="molecule type" value="Genomic_DNA"/>
</dbReference>
<dbReference type="PRINTS" id="PR00410">
    <property type="entry name" value="PHEHYDRXLASE"/>
</dbReference>
<dbReference type="PANTHER" id="PTHR47354:SF5">
    <property type="entry name" value="PROTEIN RFBI"/>
    <property type="match status" value="1"/>
</dbReference>
<proteinExistence type="predicted"/>
<protein>
    <submittedName>
        <fullName evidence="6">CDP-6-deoxy-delta-3,4-glucoseen reductase</fullName>
    </submittedName>
</protein>
<keyword evidence="2" id="KW-0479">Metal-binding</keyword>
<comment type="cofactor">
    <cofactor evidence="1">
        <name>FAD</name>
        <dbReference type="ChEBI" id="CHEBI:57692"/>
    </cofactor>
</comment>
<dbReference type="InterPro" id="IPR001709">
    <property type="entry name" value="Flavoprot_Pyr_Nucl_cyt_Rdtase"/>
</dbReference>
<dbReference type="Gene3D" id="2.40.30.10">
    <property type="entry name" value="Translation factors"/>
    <property type="match status" value="1"/>
</dbReference>
<dbReference type="Pfam" id="PF00111">
    <property type="entry name" value="Fer2"/>
    <property type="match status" value="1"/>
</dbReference>
<dbReference type="SUPFAM" id="SSF52343">
    <property type="entry name" value="Ferredoxin reductase-like, C-terminal NADP-linked domain"/>
    <property type="match status" value="1"/>
</dbReference>
<dbReference type="PRINTS" id="PR00371">
    <property type="entry name" value="FPNCR"/>
</dbReference>
<dbReference type="PROSITE" id="PS51085">
    <property type="entry name" value="2FE2S_FER_2"/>
    <property type="match status" value="1"/>
</dbReference>
<dbReference type="SUPFAM" id="SSF54292">
    <property type="entry name" value="2Fe-2S ferredoxin-like"/>
    <property type="match status" value="1"/>
</dbReference>
<dbReference type="RefSeq" id="WP_345370956.1">
    <property type="nucleotide sequence ID" value="NZ_BAABKD010000009.1"/>
</dbReference>
<sequence length="332" mass="37026">MSYKVDVQPSGQVFEVAEDQTLLEAALAEGMMLRHSCREGTCGTCKGKVLAGQVDHADSDLEVLTQAERDEGFALFCRAKACSDLQIHAPEVTELKGISIQKTAARVGSIDRISDDVAIVRLNLPPTMPFNYFPGQYAEVILKDGSRRSYSMATVPGESNQLEWHIRNTGGTFSRFVYDDLKEKTLLRLEGPFGTFYLRDTDKPMVFVASGTGFAPIKALLEQLAAQNNTRPVSMYWGGRQLKDLYMHQWVVDFAKNHDWLTYTPVLSEVADGDIWDGATGYVHHQVLSDFSDLSGYEVYACGNPLMVDSARKDFTEQRGLDEENFFADAFV</sequence>
<dbReference type="InterPro" id="IPR017927">
    <property type="entry name" value="FAD-bd_FR_type"/>
</dbReference>
<dbReference type="SUPFAM" id="SSF63380">
    <property type="entry name" value="Riboflavin synthase domain-like"/>
    <property type="match status" value="1"/>
</dbReference>
<accession>A0ABP9M7K5</accession>
<dbReference type="Pfam" id="PF00175">
    <property type="entry name" value="NAD_binding_1"/>
    <property type="match status" value="1"/>
</dbReference>
<dbReference type="InterPro" id="IPR012675">
    <property type="entry name" value="Beta-grasp_dom_sf"/>
</dbReference>
<dbReference type="Proteomes" id="UP001500227">
    <property type="component" value="Unassembled WGS sequence"/>
</dbReference>
<keyword evidence="2" id="KW-0001">2Fe-2S</keyword>